<reference evidence="2" key="2">
    <citation type="submission" date="2020-12" db="EMBL/GenBank/DDBJ databases">
        <title>New Spironucleus salmonicida genome in near-complete chromosomes.</title>
        <authorList>
            <person name="Xu F."/>
            <person name="Kurt Z."/>
            <person name="Jimenez-Gonzalez A."/>
            <person name="Astvaldsson A."/>
            <person name="Andersson J.O."/>
            <person name="Svard S.G."/>
        </authorList>
    </citation>
    <scope>NUCLEOTIDE SEQUENCE</scope>
    <source>
        <strain evidence="2">ATCC 50377</strain>
    </source>
</reference>
<accession>V6M2G8</accession>
<dbReference type="AlphaFoldDB" id="V6M2G8"/>
<organism evidence="1">
    <name type="scientific">Spironucleus salmonicida</name>
    <dbReference type="NCBI Taxonomy" id="348837"/>
    <lineage>
        <taxon>Eukaryota</taxon>
        <taxon>Metamonada</taxon>
        <taxon>Diplomonadida</taxon>
        <taxon>Hexamitidae</taxon>
        <taxon>Hexamitinae</taxon>
        <taxon>Spironucleus</taxon>
    </lineage>
</organism>
<protein>
    <submittedName>
        <fullName evidence="1">Uncharacterized protein</fullName>
    </submittedName>
</protein>
<proteinExistence type="predicted"/>
<dbReference type="VEuPathDB" id="GiardiaDB:SS50377_26933"/>
<evidence type="ECO:0000313" key="1">
    <source>
        <dbReference type="EMBL" id="EST47444.1"/>
    </source>
</evidence>
<sequence>MELSYSNLSSKIQTQLRLNSNKIKNNHIGQDIYDFLRGISKKFSEVLYEVLKFVEQGFGTDFLLVSSILFMRLSTNEFYSDTALYALMSIVDQFLNDQPMLLDLLVQKYALAEKPIFKLVFPILSRLDFDLFVTEDQIKTIQTQLAE</sequence>
<dbReference type="Proteomes" id="UP000018208">
    <property type="component" value="Unassembled WGS sequence"/>
</dbReference>
<dbReference type="EMBL" id="KI546040">
    <property type="protein sequence ID" value="EST47444.1"/>
    <property type="molecule type" value="Genomic_DNA"/>
</dbReference>
<reference evidence="1 2" key="1">
    <citation type="journal article" date="2014" name="PLoS Genet.">
        <title>The Genome of Spironucleus salmonicida Highlights a Fish Pathogen Adapted to Fluctuating Environments.</title>
        <authorList>
            <person name="Xu F."/>
            <person name="Jerlstrom-Hultqvist J."/>
            <person name="Einarsson E."/>
            <person name="Astvaldsson A."/>
            <person name="Svard S.G."/>
            <person name="Andersson J.O."/>
        </authorList>
    </citation>
    <scope>NUCLEOTIDE SEQUENCE</scope>
    <source>
        <strain evidence="2">ATCC 50377</strain>
    </source>
</reference>
<gene>
    <name evidence="1" type="ORF">SS50377_12430</name>
    <name evidence="2" type="ORF">SS50377_26933</name>
</gene>
<dbReference type="EMBL" id="AUWU02000007">
    <property type="protein sequence ID" value="KAH0570647.1"/>
    <property type="molecule type" value="Genomic_DNA"/>
</dbReference>
<evidence type="ECO:0000313" key="3">
    <source>
        <dbReference type="Proteomes" id="UP000018208"/>
    </source>
</evidence>
<keyword evidence="3" id="KW-1185">Reference proteome</keyword>
<evidence type="ECO:0000313" key="2">
    <source>
        <dbReference type="EMBL" id="KAH0570647.1"/>
    </source>
</evidence>
<name>V6M2G8_9EUKA</name>